<keyword evidence="8" id="KW-0997">Cell inner membrane</keyword>
<dbReference type="CDD" id="cd17320">
    <property type="entry name" value="MFS_MdfA_MDR_like"/>
    <property type="match status" value="1"/>
</dbReference>
<feature type="transmembrane region" description="Helical" evidence="8">
    <location>
        <begin position="227"/>
        <end position="250"/>
    </location>
</feature>
<evidence type="ECO:0000313" key="11">
    <source>
        <dbReference type="Proteomes" id="UP001410394"/>
    </source>
</evidence>
<keyword evidence="5 8" id="KW-0812">Transmembrane</keyword>
<sequence>MSSSAKGKLNSPAGEQKHEQEVRILIILSALMSFASISVDMYLPALPSLVTELHADPARIQLTISSFLIGFSLGQLFWGPISDVYGRRLPIAVGLVLFMLGSAGCALSESASQMLAWRVVQALGACAGPVLARAMVRDLYARERSAHMLSILILMMAVAPLAGPLLGGQILHFWSWRVIFWVLAAVGGLTLLALRLLPETLPPARRSKGSVRAALHSYMQLAMSPKLLVYAISGGFYYGGCYAFIAGTPFAYVDYYQLSPRYYGLIFGANIIGLMGVNFFNTRLLRSFSANQIFKFGTWIAAASGIVLAVNAWFGWGRIAGLAIPIFFFMSVSGLIVANSVASALAAFPEQAGAASSLVGAMHYGSGVFSAAMLGWFADGTPWTMGWIVAAAGIACLLVALLQDRSRTAVALPDKV</sequence>
<keyword evidence="3 8" id="KW-0813">Transport</keyword>
<dbReference type="EMBL" id="JBDIVE010000007">
    <property type="protein sequence ID" value="MEN3069461.1"/>
    <property type="molecule type" value="Genomic_DNA"/>
</dbReference>
<organism evidence="10 11">
    <name type="scientific">Uliginosibacterium sediminicola</name>
    <dbReference type="NCBI Taxonomy" id="2024550"/>
    <lineage>
        <taxon>Bacteria</taxon>
        <taxon>Pseudomonadati</taxon>
        <taxon>Pseudomonadota</taxon>
        <taxon>Betaproteobacteria</taxon>
        <taxon>Rhodocyclales</taxon>
        <taxon>Zoogloeaceae</taxon>
        <taxon>Uliginosibacterium</taxon>
    </lineage>
</organism>
<dbReference type="PANTHER" id="PTHR23502:SF132">
    <property type="entry name" value="POLYAMINE TRANSPORTER 2-RELATED"/>
    <property type="match status" value="1"/>
</dbReference>
<evidence type="ECO:0000256" key="2">
    <source>
        <dbReference type="ARBA" id="ARBA00006236"/>
    </source>
</evidence>
<feature type="transmembrane region" description="Helical" evidence="8">
    <location>
        <begin position="358"/>
        <end position="378"/>
    </location>
</feature>
<keyword evidence="4" id="KW-1003">Cell membrane</keyword>
<keyword evidence="7 8" id="KW-0472">Membrane</keyword>
<evidence type="ECO:0000313" key="10">
    <source>
        <dbReference type="EMBL" id="MEN3069461.1"/>
    </source>
</evidence>
<evidence type="ECO:0000256" key="3">
    <source>
        <dbReference type="ARBA" id="ARBA00022448"/>
    </source>
</evidence>
<reference evidence="10 11" key="1">
    <citation type="journal article" date="2018" name="Int. J. Syst. Evol. Microbiol.">
        <title>Uliginosibacterium sediminicola sp. nov., isolated from freshwater sediment.</title>
        <authorList>
            <person name="Hwang W.M."/>
            <person name="Kim S.M."/>
            <person name="Kang K."/>
            <person name="Ahn T.Y."/>
        </authorList>
    </citation>
    <scope>NUCLEOTIDE SEQUENCE [LARGE SCALE GENOMIC DNA]</scope>
    <source>
        <strain evidence="10 11">M1-21</strain>
    </source>
</reference>
<keyword evidence="6 8" id="KW-1133">Transmembrane helix</keyword>
<feature type="transmembrane region" description="Helical" evidence="8">
    <location>
        <begin position="262"/>
        <end position="281"/>
    </location>
</feature>
<evidence type="ECO:0000256" key="1">
    <source>
        <dbReference type="ARBA" id="ARBA00004651"/>
    </source>
</evidence>
<feature type="transmembrane region" description="Helical" evidence="8">
    <location>
        <begin position="21"/>
        <end position="39"/>
    </location>
</feature>
<feature type="transmembrane region" description="Helical" evidence="8">
    <location>
        <begin position="322"/>
        <end position="346"/>
    </location>
</feature>
<dbReference type="InterPro" id="IPR004812">
    <property type="entry name" value="Efflux_drug-R_Bcr/CmlA"/>
</dbReference>
<keyword evidence="11" id="KW-1185">Reference proteome</keyword>
<comment type="similarity">
    <text evidence="2 8">Belongs to the major facilitator superfamily. Bcr/CmlA family.</text>
</comment>
<dbReference type="RefSeq" id="WP_345920230.1">
    <property type="nucleotide sequence ID" value="NZ_JBDIVE010000007.1"/>
</dbReference>
<dbReference type="PANTHER" id="PTHR23502">
    <property type="entry name" value="MAJOR FACILITATOR SUPERFAMILY"/>
    <property type="match status" value="1"/>
</dbReference>
<evidence type="ECO:0000256" key="5">
    <source>
        <dbReference type="ARBA" id="ARBA00022692"/>
    </source>
</evidence>
<feature type="transmembrane region" description="Helical" evidence="8">
    <location>
        <begin position="115"/>
        <end position="136"/>
    </location>
</feature>
<comment type="caution">
    <text evidence="10">The sequence shown here is derived from an EMBL/GenBank/DDBJ whole genome shotgun (WGS) entry which is preliminary data.</text>
</comment>
<evidence type="ECO:0000259" key="9">
    <source>
        <dbReference type="PROSITE" id="PS50850"/>
    </source>
</evidence>
<evidence type="ECO:0000256" key="4">
    <source>
        <dbReference type="ARBA" id="ARBA00022475"/>
    </source>
</evidence>
<dbReference type="InterPro" id="IPR020846">
    <property type="entry name" value="MFS_dom"/>
</dbReference>
<feature type="transmembrane region" description="Helical" evidence="8">
    <location>
        <begin position="293"/>
        <end position="316"/>
    </location>
</feature>
<feature type="transmembrane region" description="Helical" evidence="8">
    <location>
        <begin position="59"/>
        <end position="77"/>
    </location>
</feature>
<evidence type="ECO:0000256" key="8">
    <source>
        <dbReference type="RuleBase" id="RU365088"/>
    </source>
</evidence>
<proteinExistence type="inferred from homology"/>
<feature type="transmembrane region" description="Helical" evidence="8">
    <location>
        <begin position="148"/>
        <end position="166"/>
    </location>
</feature>
<dbReference type="NCBIfam" id="TIGR00710">
    <property type="entry name" value="efflux_Bcr_CflA"/>
    <property type="match status" value="1"/>
</dbReference>
<name>A0ABU9Z0V9_9RHOO</name>
<dbReference type="NCBIfam" id="NF008314">
    <property type="entry name" value="PRK11102.1"/>
    <property type="match status" value="1"/>
</dbReference>
<dbReference type="InterPro" id="IPR036259">
    <property type="entry name" value="MFS_trans_sf"/>
</dbReference>
<dbReference type="PROSITE" id="PS50850">
    <property type="entry name" value="MFS"/>
    <property type="match status" value="1"/>
</dbReference>
<feature type="transmembrane region" description="Helical" evidence="8">
    <location>
        <begin position="178"/>
        <end position="197"/>
    </location>
</feature>
<evidence type="ECO:0000256" key="6">
    <source>
        <dbReference type="ARBA" id="ARBA00022989"/>
    </source>
</evidence>
<feature type="transmembrane region" description="Helical" evidence="8">
    <location>
        <begin position="384"/>
        <end position="402"/>
    </location>
</feature>
<feature type="transmembrane region" description="Helical" evidence="8">
    <location>
        <begin position="89"/>
        <end position="109"/>
    </location>
</feature>
<dbReference type="Gene3D" id="1.20.1720.10">
    <property type="entry name" value="Multidrug resistance protein D"/>
    <property type="match status" value="1"/>
</dbReference>
<comment type="subcellular location">
    <subcellularLocation>
        <location evidence="8">Cell inner membrane</location>
        <topology evidence="8">Multi-pass membrane protein</topology>
    </subcellularLocation>
    <subcellularLocation>
        <location evidence="1">Cell membrane</location>
        <topology evidence="1">Multi-pass membrane protein</topology>
    </subcellularLocation>
</comment>
<gene>
    <name evidence="10" type="ORF">ABDB84_13295</name>
</gene>
<accession>A0ABU9Z0V9</accession>
<dbReference type="SUPFAM" id="SSF103473">
    <property type="entry name" value="MFS general substrate transporter"/>
    <property type="match status" value="1"/>
</dbReference>
<protein>
    <recommendedName>
        <fullName evidence="8">Bcr/CflA family efflux transporter</fullName>
    </recommendedName>
</protein>
<feature type="domain" description="Major facilitator superfamily (MFS) profile" evidence="9">
    <location>
        <begin position="22"/>
        <end position="407"/>
    </location>
</feature>
<dbReference type="Proteomes" id="UP001410394">
    <property type="component" value="Unassembled WGS sequence"/>
</dbReference>
<dbReference type="InterPro" id="IPR011701">
    <property type="entry name" value="MFS"/>
</dbReference>
<evidence type="ECO:0000256" key="7">
    <source>
        <dbReference type="ARBA" id="ARBA00023136"/>
    </source>
</evidence>
<dbReference type="Pfam" id="PF07690">
    <property type="entry name" value="MFS_1"/>
    <property type="match status" value="1"/>
</dbReference>